<evidence type="ECO:0000256" key="14">
    <source>
        <dbReference type="SAM" id="Coils"/>
    </source>
</evidence>
<dbReference type="PROSITE" id="PS50885">
    <property type="entry name" value="HAMP"/>
    <property type="match status" value="1"/>
</dbReference>
<feature type="coiled-coil region" evidence="14">
    <location>
        <begin position="376"/>
        <end position="403"/>
    </location>
</feature>
<evidence type="ECO:0000256" key="11">
    <source>
        <dbReference type="ARBA" id="ARBA00022989"/>
    </source>
</evidence>
<proteinExistence type="predicted"/>
<keyword evidence="9" id="KW-0418">Kinase</keyword>
<keyword evidence="7 15" id="KW-0812">Transmembrane</keyword>
<dbReference type="PANTHER" id="PTHR45528:SF1">
    <property type="entry name" value="SENSOR HISTIDINE KINASE CPXA"/>
    <property type="match status" value="1"/>
</dbReference>
<dbReference type="CDD" id="cd06225">
    <property type="entry name" value="HAMP"/>
    <property type="match status" value="1"/>
</dbReference>
<evidence type="ECO:0000256" key="8">
    <source>
        <dbReference type="ARBA" id="ARBA00022741"/>
    </source>
</evidence>
<feature type="domain" description="HAMP" evidence="16">
    <location>
        <begin position="314"/>
        <end position="366"/>
    </location>
</feature>
<dbReference type="EC" id="2.7.13.3" evidence="3"/>
<dbReference type="Pfam" id="PF02743">
    <property type="entry name" value="dCache_1"/>
    <property type="match status" value="1"/>
</dbReference>
<reference evidence="18" key="1">
    <citation type="submission" date="2017-09" db="EMBL/GenBank/DDBJ databases">
        <title>Depth-based differentiation of microbial function through sediment-hosted aquifers and enrichment of novel symbionts in the deep terrestrial subsurface.</title>
        <authorList>
            <person name="Probst A.J."/>
            <person name="Ladd B."/>
            <person name="Jarett J.K."/>
            <person name="Geller-Mcgrath D.E."/>
            <person name="Sieber C.M.K."/>
            <person name="Emerson J.B."/>
            <person name="Anantharaman K."/>
            <person name="Thomas B.C."/>
            <person name="Malmstrom R."/>
            <person name="Stieglmeier M."/>
            <person name="Klingl A."/>
            <person name="Woyke T."/>
            <person name="Ryan C.M."/>
            <person name="Banfield J.F."/>
        </authorList>
    </citation>
    <scope>NUCLEOTIDE SEQUENCE [LARGE SCALE GENOMIC DNA]</scope>
</reference>
<comment type="subcellular location">
    <subcellularLocation>
        <location evidence="2">Cell membrane</location>
        <topology evidence="2">Multi-pass membrane protein</topology>
    </subcellularLocation>
</comment>
<dbReference type="EMBL" id="PFAV01000057">
    <property type="protein sequence ID" value="PIR91082.1"/>
    <property type="molecule type" value="Genomic_DNA"/>
</dbReference>
<dbReference type="PANTHER" id="PTHR45528">
    <property type="entry name" value="SENSOR HISTIDINE KINASE CPXA"/>
    <property type="match status" value="1"/>
</dbReference>
<evidence type="ECO:0000256" key="2">
    <source>
        <dbReference type="ARBA" id="ARBA00004651"/>
    </source>
</evidence>
<dbReference type="GO" id="GO:0005524">
    <property type="term" value="F:ATP binding"/>
    <property type="evidence" value="ECO:0007669"/>
    <property type="project" value="UniProtKB-KW"/>
</dbReference>
<dbReference type="SUPFAM" id="SSF158472">
    <property type="entry name" value="HAMP domain-like"/>
    <property type="match status" value="1"/>
</dbReference>
<dbReference type="Proteomes" id="UP000228906">
    <property type="component" value="Unassembled WGS sequence"/>
</dbReference>
<dbReference type="InterPro" id="IPR003660">
    <property type="entry name" value="HAMP_dom"/>
</dbReference>
<evidence type="ECO:0000256" key="5">
    <source>
        <dbReference type="ARBA" id="ARBA00022553"/>
    </source>
</evidence>
<evidence type="ECO:0000256" key="6">
    <source>
        <dbReference type="ARBA" id="ARBA00022679"/>
    </source>
</evidence>
<dbReference type="InterPro" id="IPR029151">
    <property type="entry name" value="Sensor-like_sf"/>
</dbReference>
<gene>
    <name evidence="17" type="ORF">COU03_03180</name>
</gene>
<dbReference type="InterPro" id="IPR050398">
    <property type="entry name" value="HssS/ArlS-like"/>
</dbReference>
<keyword evidence="8" id="KW-0547">Nucleotide-binding</keyword>
<dbReference type="SMART" id="SM00304">
    <property type="entry name" value="HAMP"/>
    <property type="match status" value="1"/>
</dbReference>
<dbReference type="AlphaFoldDB" id="A0A2H0UW70"/>
<dbReference type="SUPFAM" id="SSF103190">
    <property type="entry name" value="Sensory domain-like"/>
    <property type="match status" value="1"/>
</dbReference>
<evidence type="ECO:0000256" key="9">
    <source>
        <dbReference type="ARBA" id="ARBA00022777"/>
    </source>
</evidence>
<dbReference type="CDD" id="cd18773">
    <property type="entry name" value="PDC1_HK_sensor"/>
    <property type="match status" value="1"/>
</dbReference>
<evidence type="ECO:0000313" key="17">
    <source>
        <dbReference type="EMBL" id="PIR91082.1"/>
    </source>
</evidence>
<evidence type="ECO:0000256" key="7">
    <source>
        <dbReference type="ARBA" id="ARBA00022692"/>
    </source>
</evidence>
<protein>
    <recommendedName>
        <fullName evidence="3">histidine kinase</fullName>
        <ecNumber evidence="3">2.7.13.3</ecNumber>
    </recommendedName>
</protein>
<dbReference type="GO" id="GO:0000155">
    <property type="term" value="F:phosphorelay sensor kinase activity"/>
    <property type="evidence" value="ECO:0007669"/>
    <property type="project" value="TreeGrafter"/>
</dbReference>
<dbReference type="Pfam" id="PF00672">
    <property type="entry name" value="HAMP"/>
    <property type="match status" value="1"/>
</dbReference>
<keyword evidence="13 15" id="KW-0472">Membrane</keyword>
<comment type="catalytic activity">
    <reaction evidence="1">
        <text>ATP + protein L-histidine = ADP + protein N-phospho-L-histidine.</text>
        <dbReference type="EC" id="2.7.13.3"/>
    </reaction>
</comment>
<keyword evidence="6" id="KW-0808">Transferase</keyword>
<keyword evidence="10" id="KW-0067">ATP-binding</keyword>
<keyword evidence="5" id="KW-0597">Phosphoprotein</keyword>
<organism evidence="17 18">
    <name type="scientific">bacterium (Candidatus Gribaldobacteria) CG10_big_fil_rev_8_21_14_0_10_41_12</name>
    <dbReference type="NCBI Taxonomy" id="2014277"/>
    <lineage>
        <taxon>Bacteria</taxon>
        <taxon>Candidatus Gribaldobacteria</taxon>
    </lineage>
</organism>
<dbReference type="InterPro" id="IPR033479">
    <property type="entry name" value="dCache_1"/>
</dbReference>
<evidence type="ECO:0000256" key="12">
    <source>
        <dbReference type="ARBA" id="ARBA00023012"/>
    </source>
</evidence>
<evidence type="ECO:0000259" key="16">
    <source>
        <dbReference type="PROSITE" id="PS50885"/>
    </source>
</evidence>
<evidence type="ECO:0000256" key="1">
    <source>
        <dbReference type="ARBA" id="ARBA00000085"/>
    </source>
</evidence>
<dbReference type="Gene3D" id="6.10.340.10">
    <property type="match status" value="1"/>
</dbReference>
<evidence type="ECO:0000256" key="3">
    <source>
        <dbReference type="ARBA" id="ARBA00012438"/>
    </source>
</evidence>
<accession>A0A2H0UW70</accession>
<name>A0A2H0UW70_9BACT</name>
<keyword evidence="11 15" id="KW-1133">Transmembrane helix</keyword>
<dbReference type="GO" id="GO:0005886">
    <property type="term" value="C:plasma membrane"/>
    <property type="evidence" value="ECO:0007669"/>
    <property type="project" value="UniProtKB-SubCell"/>
</dbReference>
<dbReference type="CDD" id="cd12912">
    <property type="entry name" value="PDC2_MCP_like"/>
    <property type="match status" value="1"/>
</dbReference>
<evidence type="ECO:0000256" key="15">
    <source>
        <dbReference type="SAM" id="Phobius"/>
    </source>
</evidence>
<keyword evidence="12" id="KW-0902">Two-component regulatory system</keyword>
<comment type="caution">
    <text evidence="17">The sequence shown here is derived from an EMBL/GenBank/DDBJ whole genome shotgun (WGS) entry which is preliminary data.</text>
</comment>
<evidence type="ECO:0000313" key="18">
    <source>
        <dbReference type="Proteomes" id="UP000228906"/>
    </source>
</evidence>
<evidence type="ECO:0000256" key="4">
    <source>
        <dbReference type="ARBA" id="ARBA00022475"/>
    </source>
</evidence>
<feature type="transmembrane region" description="Helical" evidence="15">
    <location>
        <begin position="20"/>
        <end position="41"/>
    </location>
</feature>
<sequence length="446" mass="50744">MGGASLEFIIMFKIVLRKKIIFLFLLFGLLPLVITFFLTIVQIQKSLRETKNNSLTSLANEVVSNVEKTVRSVYTDVELLSANPLIRSKSASNEEKLSEIKRIQDFYGIFEDITLIDLDGNVIISSTYKYRGEWKNKQWYQDAKQGKSSISPVHIILGPYKIILSCAVPVKDEEGKIIAVIAGQVNMEKIWETTNDIKIGEKGFAFMVNKEGRFVAYPEKEKILALAPYFGFVKETFSKNSGIINYTDENKQRMIGGFAGFSQQKLIEQLAWRLIIAQPESEAFALARVFQRQIIIIFLVGFVFLLIISYLLGNKIVAPIKKLIIATKKIAAGKLEAEIKIKTGDEIEELAESFNQMAGDLKKSRTALEESKVVLEIKVNARTKELQELAEKLEEKVGERTKELQGRLNELERFHRLTVGRELKMIELKRELREKRGSLEPAKDKI</sequence>
<feature type="transmembrane region" description="Helical" evidence="15">
    <location>
        <begin position="294"/>
        <end position="313"/>
    </location>
</feature>
<keyword evidence="4" id="KW-1003">Cell membrane</keyword>
<dbReference type="Gene3D" id="3.30.450.20">
    <property type="entry name" value="PAS domain"/>
    <property type="match status" value="1"/>
</dbReference>
<evidence type="ECO:0000256" key="13">
    <source>
        <dbReference type="ARBA" id="ARBA00023136"/>
    </source>
</evidence>
<keyword evidence="14" id="KW-0175">Coiled coil</keyword>
<evidence type="ECO:0000256" key="10">
    <source>
        <dbReference type="ARBA" id="ARBA00022840"/>
    </source>
</evidence>